<organism evidence="2">
    <name type="scientific">uncultured Caudovirales phage</name>
    <dbReference type="NCBI Taxonomy" id="2100421"/>
    <lineage>
        <taxon>Viruses</taxon>
        <taxon>Duplodnaviria</taxon>
        <taxon>Heunggongvirae</taxon>
        <taxon>Uroviricota</taxon>
        <taxon>Caudoviricetes</taxon>
        <taxon>Peduoviridae</taxon>
        <taxon>Maltschvirus</taxon>
        <taxon>Maltschvirus maltsch</taxon>
    </lineage>
</organism>
<proteinExistence type="predicted"/>
<evidence type="ECO:0000313" key="2">
    <source>
        <dbReference type="EMBL" id="CAB4138300.1"/>
    </source>
</evidence>
<feature type="compositionally biased region" description="Pro residues" evidence="1">
    <location>
        <begin position="255"/>
        <end position="269"/>
    </location>
</feature>
<name>A0A6J5LZW3_9CAUD</name>
<evidence type="ECO:0000256" key="1">
    <source>
        <dbReference type="SAM" id="MobiDB-lite"/>
    </source>
</evidence>
<gene>
    <name evidence="2" type="ORF">UFOVP329_62</name>
</gene>
<accession>A0A6J5LZW3</accession>
<feature type="region of interest" description="Disordered" evidence="1">
    <location>
        <begin position="209"/>
        <end position="269"/>
    </location>
</feature>
<protein>
    <submittedName>
        <fullName evidence="2">Uncharacterized protein</fullName>
    </submittedName>
</protein>
<dbReference type="EMBL" id="LR796342">
    <property type="protein sequence ID" value="CAB4138300.1"/>
    <property type="molecule type" value="Genomic_DNA"/>
</dbReference>
<reference evidence="2" key="1">
    <citation type="submission" date="2020-04" db="EMBL/GenBank/DDBJ databases">
        <authorList>
            <person name="Chiriac C."/>
            <person name="Salcher M."/>
            <person name="Ghai R."/>
            <person name="Kavagutti S V."/>
        </authorList>
    </citation>
    <scope>NUCLEOTIDE SEQUENCE</scope>
</reference>
<sequence length="269" mass="30177">MPKRRKFNTAGESKKPIGIETATYPKHNPLENDLPFPGTRRCVLWGFAQVSPKGMVYNWPEIRRQWNMWPTFSLKDFCWHFHIPFWTAYEAGGLRTVAKQAAIIDGGISTARKVNYLYATETNPKVGNEAFVTLVKRLTQSAQVMSQWTAAISERMHDGQAIPNTELTTTEGANIARTLKSLTECAVDLGHLMRITGADKRREEVKAIPEVPSRATQQHEPPPIKQANKTLNRAEVSMRNTSAQLDAAKIKLVPTSPPRPVLKPIPDPQ</sequence>